<reference evidence="2 3" key="1">
    <citation type="submission" date="2019-03" db="EMBL/GenBank/DDBJ databases">
        <title>First draft genome of Liparis tanakae, snailfish: a comprehensive survey of snailfish specific genes.</title>
        <authorList>
            <person name="Kim W."/>
            <person name="Song I."/>
            <person name="Jeong J.-H."/>
            <person name="Kim D."/>
            <person name="Kim S."/>
            <person name="Ryu S."/>
            <person name="Song J.Y."/>
            <person name="Lee S.K."/>
        </authorList>
    </citation>
    <scope>NUCLEOTIDE SEQUENCE [LARGE SCALE GENOMIC DNA]</scope>
    <source>
        <tissue evidence="2">Muscle</tissue>
    </source>
</reference>
<accession>A0A4Z2EEP8</accession>
<feature type="region of interest" description="Disordered" evidence="1">
    <location>
        <begin position="1"/>
        <end position="21"/>
    </location>
</feature>
<dbReference type="AlphaFoldDB" id="A0A4Z2EEP8"/>
<evidence type="ECO:0000313" key="2">
    <source>
        <dbReference type="EMBL" id="TNN27357.1"/>
    </source>
</evidence>
<evidence type="ECO:0000256" key="1">
    <source>
        <dbReference type="SAM" id="MobiDB-lite"/>
    </source>
</evidence>
<dbReference type="EMBL" id="SRLO01008415">
    <property type="protein sequence ID" value="TNN27357.1"/>
    <property type="molecule type" value="Genomic_DNA"/>
</dbReference>
<comment type="caution">
    <text evidence="2">The sequence shown here is derived from an EMBL/GenBank/DDBJ whole genome shotgun (WGS) entry which is preliminary data.</text>
</comment>
<evidence type="ECO:0000313" key="3">
    <source>
        <dbReference type="Proteomes" id="UP000314294"/>
    </source>
</evidence>
<sequence length="76" mass="8387">MQRRRKKDRAEVAGPPPAARPCALDRLWRRDWKAAVGASVFESETGEQLVAAAATEETGGVITGQRGSIWRHMQVD</sequence>
<dbReference type="Proteomes" id="UP000314294">
    <property type="component" value="Unassembled WGS sequence"/>
</dbReference>
<gene>
    <name evidence="2" type="ORF">EYF80_062499</name>
</gene>
<protein>
    <submittedName>
        <fullName evidence="2">Uncharacterized protein</fullName>
    </submittedName>
</protein>
<proteinExistence type="predicted"/>
<keyword evidence="3" id="KW-1185">Reference proteome</keyword>
<name>A0A4Z2EEP8_9TELE</name>
<organism evidence="2 3">
    <name type="scientific">Liparis tanakae</name>
    <name type="common">Tanaka's snailfish</name>
    <dbReference type="NCBI Taxonomy" id="230148"/>
    <lineage>
        <taxon>Eukaryota</taxon>
        <taxon>Metazoa</taxon>
        <taxon>Chordata</taxon>
        <taxon>Craniata</taxon>
        <taxon>Vertebrata</taxon>
        <taxon>Euteleostomi</taxon>
        <taxon>Actinopterygii</taxon>
        <taxon>Neopterygii</taxon>
        <taxon>Teleostei</taxon>
        <taxon>Neoteleostei</taxon>
        <taxon>Acanthomorphata</taxon>
        <taxon>Eupercaria</taxon>
        <taxon>Perciformes</taxon>
        <taxon>Cottioidei</taxon>
        <taxon>Cottales</taxon>
        <taxon>Liparidae</taxon>
        <taxon>Liparis</taxon>
    </lineage>
</organism>